<dbReference type="Proteomes" id="UP000824540">
    <property type="component" value="Unassembled WGS sequence"/>
</dbReference>
<evidence type="ECO:0000256" key="1">
    <source>
        <dbReference type="SAM" id="MobiDB-lite"/>
    </source>
</evidence>
<dbReference type="AlphaFoldDB" id="A0A8T2PEU5"/>
<feature type="region of interest" description="Disordered" evidence="1">
    <location>
        <begin position="39"/>
        <end position="67"/>
    </location>
</feature>
<protein>
    <submittedName>
        <fullName evidence="2">Uncharacterized protein</fullName>
    </submittedName>
</protein>
<gene>
    <name evidence="2" type="ORF">JZ751_024935</name>
</gene>
<keyword evidence="3" id="KW-1185">Reference proteome</keyword>
<dbReference type="EMBL" id="JAFBMS010000007">
    <property type="protein sequence ID" value="KAG9351045.1"/>
    <property type="molecule type" value="Genomic_DNA"/>
</dbReference>
<sequence>MGQLTPEARSKVSHLHISLCQPRTDWHKRADTSELTGLRHRKASRSAINNDRAGTTVRPHPDSLDASLSGPAVSDIPLPRQAWTVAGRNSGAGSQITGRQVSRTWEFHKSPLHPRPPTPAFQPAHIQPSTTGKRVEGDAAEGGVERAGPTNQTVSGMSPTSRGFNPGRGFAYFRYQREALALPHDSKRERSRLSGCCLSRAYTATGTPTVRC</sequence>
<reference evidence="2" key="1">
    <citation type="thesis" date="2021" institute="BYU ScholarsArchive" country="Provo, UT, USA">
        <title>Applications of and Algorithms for Genome Assembly and Genomic Analyses with an Emphasis on Marine Teleosts.</title>
        <authorList>
            <person name="Pickett B.D."/>
        </authorList>
    </citation>
    <scope>NUCLEOTIDE SEQUENCE</scope>
    <source>
        <strain evidence="2">HI-2016</strain>
    </source>
</reference>
<name>A0A8T2PEU5_9TELE</name>
<accession>A0A8T2PEU5</accession>
<proteinExistence type="predicted"/>
<feature type="compositionally biased region" description="Polar residues" evidence="1">
    <location>
        <begin position="149"/>
        <end position="163"/>
    </location>
</feature>
<organism evidence="2 3">
    <name type="scientific">Albula glossodonta</name>
    <name type="common">roundjaw bonefish</name>
    <dbReference type="NCBI Taxonomy" id="121402"/>
    <lineage>
        <taxon>Eukaryota</taxon>
        <taxon>Metazoa</taxon>
        <taxon>Chordata</taxon>
        <taxon>Craniata</taxon>
        <taxon>Vertebrata</taxon>
        <taxon>Euteleostomi</taxon>
        <taxon>Actinopterygii</taxon>
        <taxon>Neopterygii</taxon>
        <taxon>Teleostei</taxon>
        <taxon>Albuliformes</taxon>
        <taxon>Albulidae</taxon>
        <taxon>Albula</taxon>
    </lineage>
</organism>
<comment type="caution">
    <text evidence="2">The sequence shown here is derived from an EMBL/GenBank/DDBJ whole genome shotgun (WGS) entry which is preliminary data.</text>
</comment>
<evidence type="ECO:0000313" key="2">
    <source>
        <dbReference type="EMBL" id="KAG9351045.1"/>
    </source>
</evidence>
<evidence type="ECO:0000313" key="3">
    <source>
        <dbReference type="Proteomes" id="UP000824540"/>
    </source>
</evidence>
<feature type="region of interest" description="Disordered" evidence="1">
    <location>
        <begin position="108"/>
        <end position="163"/>
    </location>
</feature>